<comment type="catalytic activity">
    <reaction evidence="1">
        <text>a quinone + NADH + 5 H(+)(in) = a quinol + NAD(+) + 4 H(+)(out)</text>
        <dbReference type="Rhea" id="RHEA:57888"/>
        <dbReference type="ChEBI" id="CHEBI:15378"/>
        <dbReference type="ChEBI" id="CHEBI:24646"/>
        <dbReference type="ChEBI" id="CHEBI:57540"/>
        <dbReference type="ChEBI" id="CHEBI:57945"/>
        <dbReference type="ChEBI" id="CHEBI:132124"/>
    </reaction>
</comment>
<reference evidence="4" key="1">
    <citation type="journal article" date="2020" name="mSystems">
        <title>Genome- and Community-Level Interaction Insights into Carbon Utilization and Element Cycling Functions of Hydrothermarchaeota in Hydrothermal Sediment.</title>
        <authorList>
            <person name="Zhou Z."/>
            <person name="Liu Y."/>
            <person name="Xu W."/>
            <person name="Pan J."/>
            <person name="Luo Z.H."/>
            <person name="Li M."/>
        </authorList>
    </citation>
    <scope>NUCLEOTIDE SEQUENCE [LARGE SCALE GENOMIC DNA]</scope>
    <source>
        <strain evidence="4">SpSt-479</strain>
    </source>
</reference>
<keyword evidence="2" id="KW-0812">Transmembrane</keyword>
<comment type="subunit">
    <text evidence="1">NDH-1 is composed of 14 different subunits. Subunits NuoB, C, D, E, F, and G constitute the peripheral sector of the complex.</text>
</comment>
<comment type="caution">
    <text evidence="4">The sequence shown here is derived from an EMBL/GenBank/DDBJ whole genome shotgun (WGS) entry which is preliminary data.</text>
</comment>
<dbReference type="GO" id="GO:0048038">
    <property type="term" value="F:quinone binding"/>
    <property type="evidence" value="ECO:0007669"/>
    <property type="project" value="UniProtKB-KW"/>
</dbReference>
<sequence>MEKFTKDDVHPKIVQALLKDTDITIEDALENEMILNMGPQHPATHGVLRVLLRLDGETVIGCVPELGYLHRGYEKMAENMSYYEYIPHTDRLDYISPMANNVAWVLAVEKLAGIEVPPRAQYIRMMVAELARITSHLVAVGAFAMDVGALTVFLWTLREREKVLDIWDILCGARFTNSYTRIGGVANDAPPEALAKVKWFIDQFDENLTECEKLLNSNRIFIERLEGIGVISGELALDLGMTGPSLRASGIEFDLRRATPYLKYNEVDFNIPTYTEGDSLARYFVRVDEMRESAKIVRQILEKMPQGEVLANNPKKVLPHKTEIYTRMEELIHDFMIVNFGINPPVGEIYHAIEGSKGELGFYLVSKGEGHPWKCKIRSPSFNNLQALPYLVKGHMISDVVAIIGSIDPIMGEADK</sequence>
<accession>A0A7V3E6Z3</accession>
<proteinExistence type="inferred from homology"/>
<dbReference type="NCBIfam" id="TIGR01962">
    <property type="entry name" value="NuoD"/>
    <property type="match status" value="1"/>
</dbReference>
<dbReference type="Pfam" id="PF00346">
    <property type="entry name" value="Complex1_49kDa"/>
    <property type="match status" value="1"/>
</dbReference>
<dbReference type="GO" id="GO:0005886">
    <property type="term" value="C:plasma membrane"/>
    <property type="evidence" value="ECO:0007669"/>
    <property type="project" value="UniProtKB-SubCell"/>
</dbReference>
<dbReference type="InterPro" id="IPR022885">
    <property type="entry name" value="NDH1_su_D/H"/>
</dbReference>
<dbReference type="InterPro" id="IPR001135">
    <property type="entry name" value="NADH_Q_OxRdtase_suD"/>
</dbReference>
<dbReference type="InterPro" id="IPR029014">
    <property type="entry name" value="NiFe-Hase_large"/>
</dbReference>
<dbReference type="EMBL" id="DSUJ01000008">
    <property type="protein sequence ID" value="HFI90812.1"/>
    <property type="molecule type" value="Genomic_DNA"/>
</dbReference>
<dbReference type="PANTHER" id="PTHR11993:SF10">
    <property type="entry name" value="NADH DEHYDROGENASE [UBIQUINONE] IRON-SULFUR PROTEIN 2, MITOCHONDRIAL"/>
    <property type="match status" value="1"/>
</dbReference>
<evidence type="ECO:0000256" key="2">
    <source>
        <dbReference type="SAM" id="Phobius"/>
    </source>
</evidence>
<keyword evidence="1" id="KW-1278">Translocase</keyword>
<organism evidence="4">
    <name type="scientific">Ignavibacterium album</name>
    <dbReference type="NCBI Taxonomy" id="591197"/>
    <lineage>
        <taxon>Bacteria</taxon>
        <taxon>Pseudomonadati</taxon>
        <taxon>Ignavibacteriota</taxon>
        <taxon>Ignavibacteria</taxon>
        <taxon>Ignavibacteriales</taxon>
        <taxon>Ignavibacteriaceae</taxon>
        <taxon>Ignavibacterium</taxon>
    </lineage>
</organism>
<name>A0A7V3E6Z3_9BACT</name>
<evidence type="ECO:0000313" key="4">
    <source>
        <dbReference type="EMBL" id="HFI90812.1"/>
    </source>
</evidence>
<keyword evidence="4" id="KW-0560">Oxidoreductase</keyword>
<keyword evidence="1" id="KW-0830">Ubiquinone</keyword>
<dbReference type="NCBIfam" id="NF004739">
    <property type="entry name" value="PRK06075.1"/>
    <property type="match status" value="1"/>
</dbReference>
<evidence type="ECO:0000259" key="3">
    <source>
        <dbReference type="Pfam" id="PF00346"/>
    </source>
</evidence>
<dbReference type="PANTHER" id="PTHR11993">
    <property type="entry name" value="NADH-UBIQUINONE OXIDOREDUCTASE 49 KDA SUBUNIT"/>
    <property type="match status" value="1"/>
</dbReference>
<gene>
    <name evidence="1 4" type="primary">nuoD</name>
    <name evidence="4" type="ORF">ENS31_04670</name>
</gene>
<comment type="function">
    <text evidence="1">NDH-1 shuttles electrons from NADH, via FMN and iron-sulfur (Fe-S) centers, to quinones in the respiratory chain. The immediate electron acceptor for the enzyme in this species is believed to be ubiquinone. Couples the redox reaction to proton translocation (for every two electrons transferred, four hydrogen ions are translocated across the cytoplasmic membrane), and thus conserves the redox energy in a proton gradient.</text>
</comment>
<dbReference type="HAMAP" id="MF_01358">
    <property type="entry name" value="NDH1_NuoD"/>
    <property type="match status" value="1"/>
</dbReference>
<dbReference type="AlphaFoldDB" id="A0A7V3E6Z3"/>
<keyword evidence="1" id="KW-0520">NAD</keyword>
<comment type="subcellular location">
    <subcellularLocation>
        <location evidence="1">Cell membrane</location>
        <topology evidence="1">Peripheral membrane protein</topology>
        <orientation evidence="1">Cytoplasmic side</orientation>
    </subcellularLocation>
</comment>
<keyword evidence="1 2" id="KW-0472">Membrane</keyword>
<dbReference type="GO" id="GO:0051287">
    <property type="term" value="F:NAD binding"/>
    <property type="evidence" value="ECO:0007669"/>
    <property type="project" value="InterPro"/>
</dbReference>
<feature type="transmembrane region" description="Helical" evidence="2">
    <location>
        <begin position="133"/>
        <end position="155"/>
    </location>
</feature>
<keyword evidence="1" id="KW-1003">Cell membrane</keyword>
<keyword evidence="1" id="KW-0874">Quinone</keyword>
<dbReference type="Gene3D" id="1.10.645.10">
    <property type="entry name" value="Cytochrome-c3 Hydrogenase, chain B"/>
    <property type="match status" value="1"/>
</dbReference>
<feature type="domain" description="NADH-quinone oxidoreductase subunit D" evidence="3">
    <location>
        <begin position="146"/>
        <end position="416"/>
    </location>
</feature>
<keyword evidence="2" id="KW-1133">Transmembrane helix</keyword>
<dbReference type="GO" id="GO:0050136">
    <property type="term" value="F:NADH dehydrogenase (quinone) (non-electrogenic) activity"/>
    <property type="evidence" value="ECO:0007669"/>
    <property type="project" value="UniProtKB-UniRule"/>
</dbReference>
<dbReference type="EC" id="7.1.1.-" evidence="1"/>
<evidence type="ECO:0000256" key="1">
    <source>
        <dbReference type="HAMAP-Rule" id="MF_01358"/>
    </source>
</evidence>
<protein>
    <recommendedName>
        <fullName evidence="1">NADH-quinone oxidoreductase subunit D</fullName>
        <ecNumber evidence="1">7.1.1.-</ecNumber>
    </recommendedName>
    <alternativeName>
        <fullName evidence="1">NADH dehydrogenase I subunit D</fullName>
    </alternativeName>
    <alternativeName>
        <fullName evidence="1">NDH-1 subunit D</fullName>
    </alternativeName>
</protein>
<dbReference type="SUPFAM" id="SSF56762">
    <property type="entry name" value="HydB/Nqo4-like"/>
    <property type="match status" value="1"/>
</dbReference>
<keyword evidence="1" id="KW-0813">Transport</keyword>
<comment type="similarity">
    <text evidence="1">Belongs to the complex I 49 kDa subunit family.</text>
</comment>